<keyword evidence="4" id="KW-0966">Cell projection</keyword>
<keyword evidence="4" id="KW-0969">Cilium</keyword>
<gene>
    <name evidence="4" type="ORF">PC118_g15915</name>
</gene>
<dbReference type="Gene3D" id="2.130.10.10">
    <property type="entry name" value="YVTN repeat-like/Quinoprotein amine dehydrogenase"/>
    <property type="match status" value="2"/>
</dbReference>
<name>A0A8T1FCF3_9STRA</name>
<accession>A0A8T1FCF3</accession>
<dbReference type="EMBL" id="RCML01000637">
    <property type="protein sequence ID" value="KAG2972036.1"/>
    <property type="molecule type" value="Genomic_DNA"/>
</dbReference>
<feature type="compositionally biased region" description="Polar residues" evidence="3">
    <location>
        <begin position="461"/>
        <end position="471"/>
    </location>
</feature>
<dbReference type="PROSITE" id="PS50294">
    <property type="entry name" value="WD_REPEATS_REGION"/>
    <property type="match status" value="1"/>
</dbReference>
<evidence type="ECO:0000256" key="3">
    <source>
        <dbReference type="SAM" id="MobiDB-lite"/>
    </source>
</evidence>
<dbReference type="Gene3D" id="1.10.287.1490">
    <property type="match status" value="1"/>
</dbReference>
<dbReference type="PROSITE" id="PS50082">
    <property type="entry name" value="WD_REPEATS_2"/>
    <property type="match status" value="1"/>
</dbReference>
<dbReference type="VEuPathDB" id="FungiDB:PC110_g17170"/>
<feature type="coiled-coil region" evidence="2">
    <location>
        <begin position="1233"/>
        <end position="1419"/>
    </location>
</feature>
<dbReference type="InterPro" id="IPR011047">
    <property type="entry name" value="Quinoprotein_ADH-like_sf"/>
</dbReference>
<dbReference type="InterPro" id="IPR015943">
    <property type="entry name" value="WD40/YVTN_repeat-like_dom_sf"/>
</dbReference>
<dbReference type="SUPFAM" id="SSF69322">
    <property type="entry name" value="Tricorn protease domain 2"/>
    <property type="match status" value="1"/>
</dbReference>
<feature type="coiled-coil region" evidence="2">
    <location>
        <begin position="1146"/>
        <end position="1184"/>
    </location>
</feature>
<evidence type="ECO:0000313" key="4">
    <source>
        <dbReference type="EMBL" id="KAG2972036.1"/>
    </source>
</evidence>
<dbReference type="SMART" id="SM00320">
    <property type="entry name" value="WD40"/>
    <property type="match status" value="4"/>
</dbReference>
<protein>
    <submittedName>
        <fullName evidence="4">Cilia- and flagella-associated protein 57</fullName>
    </submittedName>
</protein>
<feature type="coiled-coil region" evidence="2">
    <location>
        <begin position="94"/>
        <end position="135"/>
    </location>
</feature>
<feature type="repeat" description="WD" evidence="1">
    <location>
        <begin position="872"/>
        <end position="913"/>
    </location>
</feature>
<evidence type="ECO:0000313" key="5">
    <source>
        <dbReference type="Proteomes" id="UP000697107"/>
    </source>
</evidence>
<feature type="coiled-coil region" evidence="2">
    <location>
        <begin position="34"/>
        <end position="68"/>
    </location>
</feature>
<dbReference type="PANTHER" id="PTHR32215">
    <property type="entry name" value="CILIA- AND FLAGELLA-ASSOCIATED PROTEIN 57"/>
    <property type="match status" value="1"/>
</dbReference>
<dbReference type="Proteomes" id="UP000697107">
    <property type="component" value="Unassembled WGS sequence"/>
</dbReference>
<comment type="caution">
    <text evidence="4">The sequence shown here is derived from an EMBL/GenBank/DDBJ whole genome shotgun (WGS) entry which is preliminary data.</text>
</comment>
<dbReference type="PANTHER" id="PTHR32215:SF0">
    <property type="entry name" value="CILIA- AND FLAGELLA-ASSOCIATED PROTEIN 57"/>
    <property type="match status" value="1"/>
</dbReference>
<dbReference type="InterPro" id="IPR052993">
    <property type="entry name" value="CFA-57"/>
</dbReference>
<feature type="region of interest" description="Disordered" evidence="3">
    <location>
        <begin position="461"/>
        <end position="482"/>
    </location>
</feature>
<proteinExistence type="predicted"/>
<keyword evidence="2" id="KW-0175">Coiled coil</keyword>
<dbReference type="InterPro" id="IPR001680">
    <property type="entry name" value="WD40_rpt"/>
</dbReference>
<sequence>MHMKVAMDKQTSRRLVKVTNYALVQVLKATVARLRKIEMELGDLELALEDEQEEVESYSDDIDDCHDRIEDIDEFVRELEAGSVQTVSDVAAALAEMTEERQEEQKLLKVLGDARASHEQQFEQLQSQSSALKAERLLLVKTRFEICCLFRRNGVFDLVRRRLAVFNPKLILRISRKARRSLFLHPGVYLKSTRRRGACFNVVVLDSSRRVRRPVYVQAFQQQQDSNVSYGRSSVTKAPSKALRFAKLNHSDVLGHLFRCNASPTWGPSDGARAKPHNLCSGSRAMTTVNLIPRHIFGLKTDVHSNVAFVDDQTVAYPAGHHIIVCSLDDKRQKFIAGTEASEGVTATALAPSRRFLAVAERSERALVSIFDLKTLKKRKVLSSADAQARSYVSMAFSADNQLLLTQGGAPDWMLTCWNWSKGKPVASVKAPLHVMAPHASPSSAMLALAGQSAQHTIGGSMAHLSSSPSDANLMASGSNNSATAASPPQVSACSFSDVDAGLVCVTGAGLIRFFRVLETAFRPLPSPRMESHVFLAHAWLKQRDDYLVAGSAAGDLMLFHGGEFVTRLSASPGPGRAVHSLTATTKGLLCGLSDNTVAMFGVVLSDTGDYADAPSTKSAEEEASFMPASQEDHFLEDAANILTLQRLVRVDTGAGYVATIVVSPNEDVIVVTTSNAQLLTFPYQIHTLGVHSGVPATVPVVDESASANVSGASGVAASDTAITQSDDVEYVITSFHQPSDPITATGGASGGVLHVTGMDVCVRKPLLVTCGLDRTVRVWNYIDRTCEVAKRFNEEAFSVACHPSGLHLLVGFADKLRLLNILMDDIRSFKELPVKACRECQFSTGGHLFAAVNGNTIQVFSLFTGELVATLRGHNGKVRSLYWNADDSSIVSAGLDGAVYHWDLDEAKREAEFVQKGVSYYSALCNREGTAIYAVGGDRLLKEIEIPSSQLTQEFLCEATLGQLVLSGSQRLLFGAGAEPDRPGAIRAFKFPLTGESTEFQCLSAPVTRLRVSFDDQFLFAAGEDGAVCIFEVRDKEGRPTRNTGREGDISLSAASVAAAAIGGGYAGSSSYHHEGFGGHGGNMASFSEEILVTKSDLEEKNTLMLELKNKVDELMLHNEYQLRLKDMTYNENLKDLTEKFTHEIELEKNKYELLREDKNDIEMEYEEKIKQLEEHHLQQMQETEAAFQQKIMKEVERYQEVLTQREAQSQHWKSEQQRLVTTHDKYVADVTEDFEQRLNEDRQLRMQMEEEKDELGREYRETVAQVEADVDEEIEALKKKYEDKLQAEREATLRFKGENGIMKKKFSALQKDIEDQRDQIKLLLEKEKELIEAIKQLEKEIQALKREIRARDETIGEKEKRIYDLKKKNQELEKFKFVLDYKIKELKRAIEPRENEIADMKAQIKEMDQELELFHKSNAQLDVLIGEQRQRINSLQKAIAGHRQVLSDQQTSMRRFRCDLHECVRHLQSPKELALQVAQLYNKYVTTDDGPGGFGSASAAAGGEVEAEIQLEYARQKQYLEKSVHVLKRKYAADAQEHQRENLRATSDNMLLIREINDLRSALIAAKNNLQMERATLATTGMGASAMNQEKFNGSKSLAAALEAAGGDPDVLIARQRTEIEELRRAVKALEDKLASGGMAGNRSGDVFPPIGRAVDG</sequence>
<dbReference type="SUPFAM" id="SSF50998">
    <property type="entry name" value="Quinoprotein alcohol dehydrogenase-like"/>
    <property type="match status" value="1"/>
</dbReference>
<reference evidence="4" key="1">
    <citation type="submission" date="2018-10" db="EMBL/GenBank/DDBJ databases">
        <title>Effector identification in a new, highly contiguous assembly of the strawberry crown rot pathogen Phytophthora cactorum.</title>
        <authorList>
            <person name="Armitage A.D."/>
            <person name="Nellist C.F."/>
            <person name="Bates H."/>
            <person name="Vickerstaff R.J."/>
            <person name="Harrison R.J."/>
        </authorList>
    </citation>
    <scope>NUCLEOTIDE SEQUENCE</scope>
    <source>
        <strain evidence="4">P415</strain>
    </source>
</reference>
<evidence type="ECO:0000256" key="1">
    <source>
        <dbReference type="PROSITE-ProRule" id="PRU00221"/>
    </source>
</evidence>
<keyword evidence="4" id="KW-0282">Flagellum</keyword>
<evidence type="ECO:0000256" key="2">
    <source>
        <dbReference type="SAM" id="Coils"/>
    </source>
</evidence>
<keyword evidence="1" id="KW-0853">WD repeat</keyword>
<organism evidence="4 5">
    <name type="scientific">Phytophthora cactorum</name>
    <dbReference type="NCBI Taxonomy" id="29920"/>
    <lineage>
        <taxon>Eukaryota</taxon>
        <taxon>Sar</taxon>
        <taxon>Stramenopiles</taxon>
        <taxon>Oomycota</taxon>
        <taxon>Peronosporomycetes</taxon>
        <taxon>Peronosporales</taxon>
        <taxon>Peronosporaceae</taxon>
        <taxon>Phytophthora</taxon>
    </lineage>
</organism>
<dbReference type="Pfam" id="PF00400">
    <property type="entry name" value="WD40"/>
    <property type="match status" value="3"/>
</dbReference>